<feature type="transmembrane region" description="Helical" evidence="8">
    <location>
        <begin position="280"/>
        <end position="298"/>
    </location>
</feature>
<keyword evidence="4 8" id="KW-0812">Transmembrane</keyword>
<dbReference type="InterPro" id="IPR051817">
    <property type="entry name" value="FDH_cytochrome_b556_subunit"/>
</dbReference>
<dbReference type="GO" id="GO:0005886">
    <property type="term" value="C:plasma membrane"/>
    <property type="evidence" value="ECO:0007669"/>
    <property type="project" value="UniProtKB-SubCell"/>
</dbReference>
<feature type="transmembrane region" description="Helical" evidence="8">
    <location>
        <begin position="342"/>
        <end position="362"/>
    </location>
</feature>
<evidence type="ECO:0000256" key="4">
    <source>
        <dbReference type="ARBA" id="ARBA00022692"/>
    </source>
</evidence>
<feature type="region of interest" description="Disordered" evidence="7">
    <location>
        <begin position="373"/>
        <end position="398"/>
    </location>
</feature>
<evidence type="ECO:0000256" key="6">
    <source>
        <dbReference type="ARBA" id="ARBA00023136"/>
    </source>
</evidence>
<dbReference type="Proteomes" id="UP000322917">
    <property type="component" value="Unassembled WGS sequence"/>
</dbReference>
<dbReference type="PANTHER" id="PTHR30074:SF4">
    <property type="entry name" value="NI_FE-HYDROGENASE 2 B-TYPE CYTOCHROME SUBUNIT-RELATED"/>
    <property type="match status" value="1"/>
</dbReference>
<dbReference type="PANTHER" id="PTHR30074">
    <property type="entry name" value="FORMATE DEHYDROGENASE, NITRATE-INDUCIBLE, CYTOCHROME B556 FDN SUBUNIT"/>
    <property type="match status" value="1"/>
</dbReference>
<reference evidence="9 10" key="1">
    <citation type="submission" date="2016-11" db="EMBL/GenBank/DDBJ databases">
        <authorList>
            <person name="Varghese N."/>
            <person name="Submissions S."/>
        </authorList>
    </citation>
    <scope>NUCLEOTIDE SEQUENCE [LARGE SCALE GENOMIC DNA]</scope>
    <source>
        <strain evidence="9 10">DSM 15287</strain>
    </source>
</reference>
<evidence type="ECO:0000256" key="2">
    <source>
        <dbReference type="ARBA" id="ARBA00008929"/>
    </source>
</evidence>
<dbReference type="Pfam" id="PF03916">
    <property type="entry name" value="NrfD"/>
    <property type="match status" value="1"/>
</dbReference>
<evidence type="ECO:0000256" key="7">
    <source>
        <dbReference type="SAM" id="MobiDB-lite"/>
    </source>
</evidence>
<organism evidence="9 10">
    <name type="scientific">Propionispora hippei DSM 15287</name>
    <dbReference type="NCBI Taxonomy" id="1123003"/>
    <lineage>
        <taxon>Bacteria</taxon>
        <taxon>Bacillati</taxon>
        <taxon>Bacillota</taxon>
        <taxon>Negativicutes</taxon>
        <taxon>Selenomonadales</taxon>
        <taxon>Sporomusaceae</taxon>
        <taxon>Propionispora</taxon>
    </lineage>
</organism>
<dbReference type="RefSeq" id="WP_149735051.1">
    <property type="nucleotide sequence ID" value="NZ_FQZD01000018.1"/>
</dbReference>
<keyword evidence="5 8" id="KW-1133">Transmembrane helix</keyword>
<comment type="similarity">
    <text evidence="2">Belongs to the NrfD family.</text>
</comment>
<dbReference type="EMBL" id="FQZD01000018">
    <property type="protein sequence ID" value="SHJ34710.1"/>
    <property type="molecule type" value="Genomic_DNA"/>
</dbReference>
<feature type="transmembrane region" description="Helical" evidence="8">
    <location>
        <begin position="165"/>
        <end position="191"/>
    </location>
</feature>
<evidence type="ECO:0000313" key="10">
    <source>
        <dbReference type="Proteomes" id="UP000322917"/>
    </source>
</evidence>
<feature type="transmembrane region" description="Helical" evidence="8">
    <location>
        <begin position="90"/>
        <end position="113"/>
    </location>
</feature>
<feature type="transmembrane region" description="Helical" evidence="8">
    <location>
        <begin position="119"/>
        <end position="144"/>
    </location>
</feature>
<keyword evidence="10" id="KW-1185">Reference proteome</keyword>
<comment type="subcellular location">
    <subcellularLocation>
        <location evidence="1">Cell membrane</location>
        <topology evidence="1">Multi-pass membrane protein</topology>
    </subcellularLocation>
</comment>
<evidence type="ECO:0000256" key="1">
    <source>
        <dbReference type="ARBA" id="ARBA00004651"/>
    </source>
</evidence>
<feature type="transmembrane region" description="Helical" evidence="8">
    <location>
        <begin position="239"/>
        <end position="260"/>
    </location>
</feature>
<feature type="transmembrane region" description="Helical" evidence="8">
    <location>
        <begin position="305"/>
        <end position="322"/>
    </location>
</feature>
<dbReference type="GO" id="GO:0009061">
    <property type="term" value="P:anaerobic respiration"/>
    <property type="evidence" value="ECO:0007669"/>
    <property type="project" value="TreeGrafter"/>
</dbReference>
<feature type="transmembrane region" description="Helical" evidence="8">
    <location>
        <begin position="50"/>
        <end position="78"/>
    </location>
</feature>
<sequence>MKVEILGWKFTITPTRLVLAAIAGLSILTMLVRFITGFGMVTNLSDEWPWGLWIAFDVLTGVALAGGGYSTALIVHILHRDKYHPIARGALLTSLLGYILVMLGLFLDIGQWFNFWRPFVSWGHASVLFEVFWCVSIYTTIQTLEFGEIVTEKIGVRLHGLFKKILPVLMIVGVIFPTLHQSSLGALFLIAPTKVYPLWWTEFLPVFFLMSSFFVGPAMITIESALAGNFFGHKVSNEVLSGLARIGGAMMALYLLLKVYDLVSRGVFGLMFAGNFEGNMFLLEMVLGLLVPLGIVFSKWGNTKAGLTVYGVLTAGGVILNRMNTVFTSMLHYSDGAYFPSIWEFIISIGLVAIGCLCYCFIVENFNIFDHSHTDKESSGKTKNQFNRSPIGSMLSKQ</sequence>
<dbReference type="OrthoDB" id="9768158at2"/>
<keyword evidence="3" id="KW-1003">Cell membrane</keyword>
<evidence type="ECO:0000313" key="9">
    <source>
        <dbReference type="EMBL" id="SHJ34710.1"/>
    </source>
</evidence>
<feature type="compositionally biased region" description="Polar residues" evidence="7">
    <location>
        <begin position="381"/>
        <end position="398"/>
    </location>
</feature>
<gene>
    <name evidence="9" type="ORF">SAMN02745170_02320</name>
</gene>
<keyword evidence="6 8" id="KW-0472">Membrane</keyword>
<dbReference type="AlphaFoldDB" id="A0A1M6IJT5"/>
<evidence type="ECO:0000256" key="3">
    <source>
        <dbReference type="ARBA" id="ARBA00022475"/>
    </source>
</evidence>
<name>A0A1M6IJT5_9FIRM</name>
<feature type="transmembrane region" description="Helical" evidence="8">
    <location>
        <begin position="17"/>
        <end position="38"/>
    </location>
</feature>
<proteinExistence type="inferred from homology"/>
<protein>
    <submittedName>
        <fullName evidence="9">Ni/Fe-hydrogenase 2 integral membrane subunit HybB</fullName>
    </submittedName>
</protein>
<feature type="transmembrane region" description="Helical" evidence="8">
    <location>
        <begin position="203"/>
        <end position="227"/>
    </location>
</feature>
<dbReference type="InterPro" id="IPR005614">
    <property type="entry name" value="NrfD-like"/>
</dbReference>
<evidence type="ECO:0000256" key="5">
    <source>
        <dbReference type="ARBA" id="ARBA00022989"/>
    </source>
</evidence>
<accession>A0A1M6IJT5</accession>
<evidence type="ECO:0000256" key="8">
    <source>
        <dbReference type="SAM" id="Phobius"/>
    </source>
</evidence>